<dbReference type="GO" id="GO:0008170">
    <property type="term" value="F:N-methyltransferase activity"/>
    <property type="evidence" value="ECO:0007669"/>
    <property type="project" value="InterPro"/>
</dbReference>
<evidence type="ECO:0000256" key="3">
    <source>
        <dbReference type="ARBA" id="ARBA00022679"/>
    </source>
</evidence>
<comment type="caution">
    <text evidence="7">The sequence shown here is derived from an EMBL/GenBank/DDBJ whole genome shotgun (WGS) entry which is preliminary data.</text>
</comment>
<dbReference type="GO" id="GO:0032259">
    <property type="term" value="P:methylation"/>
    <property type="evidence" value="ECO:0007669"/>
    <property type="project" value="UniProtKB-KW"/>
</dbReference>
<feature type="domain" description="DUF1156" evidence="6">
    <location>
        <begin position="25"/>
        <end position="71"/>
    </location>
</feature>
<dbReference type="InterPro" id="IPR002052">
    <property type="entry name" value="DNA_methylase_N6_adenine_CS"/>
</dbReference>
<dbReference type="AlphaFoldDB" id="A0A7V4E2Y9"/>
<evidence type="ECO:0000256" key="1">
    <source>
        <dbReference type="ARBA" id="ARBA00006594"/>
    </source>
</evidence>
<sequence>MKNKVSLLDGLVKMTNKFSYLETKFPASFLSRLSRDETHARKPIYTVHRWWARRPGTIFRGIILGAFMDGNLSEEHFKQLFGRKFDLHGKIIVDPFMGGGTTVIEGLRLGCKVVGIELNPVAWFLTKKEIEKVNIEDIKRNFRKLEETVGKKIKEFYTTVCPRCKGKADVINFFWVRKIKCEKCNKDVRLFPNFKLAEFEDEIIIFCPKCYEVFNVKKENDTVFCQKCKEKIILEEGYAQGTEYLCNCGYRSKIISALKKMKEKPSLELFALEFYCPNCDLRGYKKVEEIDIAIYQQAVDEFTKRRDELLFPRQAILRGKETKRLFNFNFKYFYEFFNERQLLCLSMHLEAISKIEDKNLREFFLLAFSHSLDFNNMFARYNQKARKIEPMFAHHAFYPKKMPTENNIWGTRYGRCSFTKCVNLLIKGKSYCENPYDFIVKGKEKKKVYTGEKIEGKFAGSFEELLKSEKNTLLLCRSSEDLSFIPDCSVDAIITDPPYFDNVMYSELADFYYIWLRLVLKDTYDCFKPEYSPRTEEIVVNSALRKNEESFITGLTKVFQECHRILKNDGLLAFTFHHKKDEAWVSVLEAVTKAGFYISSIIPVYAEMSTSFHIHKKMTSVYDTVIVCRKRLEPLGKISLEKILEETVDYTKKSATWLLAKSENFFTFNLLMIARSKFLELYSKYYPNIEILNGSRLSIHEQLKIVDNKVYEMLKNLKILKKITLERFL</sequence>
<feature type="domain" description="DNA methylase N-4/N-6" evidence="5">
    <location>
        <begin position="490"/>
        <end position="665"/>
    </location>
</feature>
<dbReference type="Pfam" id="PF06634">
    <property type="entry name" value="DUF1156"/>
    <property type="match status" value="1"/>
</dbReference>
<dbReference type="PROSITE" id="PS00092">
    <property type="entry name" value="N6_MTASE"/>
    <property type="match status" value="1"/>
</dbReference>
<reference evidence="7" key="1">
    <citation type="journal article" date="2020" name="mSystems">
        <title>Genome- and Community-Level Interaction Insights into Carbon Utilization and Element Cycling Functions of Hydrothermarchaeota in Hydrothermal Sediment.</title>
        <authorList>
            <person name="Zhou Z."/>
            <person name="Liu Y."/>
            <person name="Xu W."/>
            <person name="Pan J."/>
            <person name="Luo Z.H."/>
            <person name="Li M."/>
        </authorList>
    </citation>
    <scope>NUCLEOTIDE SEQUENCE [LARGE SCALE GENOMIC DNA]</scope>
    <source>
        <strain evidence="7">SpSt-695</strain>
    </source>
</reference>
<keyword evidence="4" id="KW-0175">Coiled coil</keyword>
<evidence type="ECO:0000256" key="4">
    <source>
        <dbReference type="SAM" id="Coils"/>
    </source>
</evidence>
<dbReference type="InterPro" id="IPR009537">
    <property type="entry name" value="DUF1156"/>
</dbReference>
<feature type="coiled-coil region" evidence="4">
    <location>
        <begin position="128"/>
        <end position="155"/>
    </location>
</feature>
<name>A0A7V4E2Y9_UNCW3</name>
<dbReference type="InterPro" id="IPR029063">
    <property type="entry name" value="SAM-dependent_MTases_sf"/>
</dbReference>
<dbReference type="Gene3D" id="3.40.50.150">
    <property type="entry name" value="Vaccinia Virus protein VP39"/>
    <property type="match status" value="2"/>
</dbReference>
<keyword evidence="3" id="KW-0808">Transferase</keyword>
<dbReference type="GO" id="GO:0003677">
    <property type="term" value="F:DNA binding"/>
    <property type="evidence" value="ECO:0007669"/>
    <property type="project" value="InterPro"/>
</dbReference>
<keyword evidence="2" id="KW-0489">Methyltransferase</keyword>
<evidence type="ECO:0000256" key="2">
    <source>
        <dbReference type="ARBA" id="ARBA00022603"/>
    </source>
</evidence>
<evidence type="ECO:0000259" key="5">
    <source>
        <dbReference type="Pfam" id="PF01555"/>
    </source>
</evidence>
<dbReference type="Pfam" id="PF01555">
    <property type="entry name" value="N6_N4_Mtase"/>
    <property type="match status" value="1"/>
</dbReference>
<evidence type="ECO:0000313" key="7">
    <source>
        <dbReference type="EMBL" id="HGK53417.1"/>
    </source>
</evidence>
<dbReference type="SUPFAM" id="SSF53335">
    <property type="entry name" value="S-adenosyl-L-methionine-dependent methyltransferases"/>
    <property type="match status" value="3"/>
</dbReference>
<comment type="similarity">
    <text evidence="1">Belongs to the N(4)/N(6)-methyltransferase family.</text>
</comment>
<dbReference type="EMBL" id="DTDP01000005">
    <property type="protein sequence ID" value="HGK53417.1"/>
    <property type="molecule type" value="Genomic_DNA"/>
</dbReference>
<accession>A0A7V4E2Y9</accession>
<evidence type="ECO:0000259" key="6">
    <source>
        <dbReference type="Pfam" id="PF06634"/>
    </source>
</evidence>
<gene>
    <name evidence="7" type="ORF">ENU72_00125</name>
</gene>
<organism evidence="7">
    <name type="scientific">candidate division WOR-3 bacterium</name>
    <dbReference type="NCBI Taxonomy" id="2052148"/>
    <lineage>
        <taxon>Bacteria</taxon>
        <taxon>Bacteria division WOR-3</taxon>
    </lineage>
</organism>
<proteinExistence type="inferred from homology"/>
<dbReference type="InterPro" id="IPR002941">
    <property type="entry name" value="DNA_methylase_N4/N6"/>
</dbReference>
<protein>
    <submittedName>
        <fullName evidence="7">DUF1156 domain-containing protein</fullName>
    </submittedName>
</protein>